<dbReference type="EMBL" id="MCFJ01000019">
    <property type="protein sequence ID" value="ORY57596.1"/>
    <property type="molecule type" value="Genomic_DNA"/>
</dbReference>
<dbReference type="AlphaFoldDB" id="A0A1Y2DEN9"/>
<dbReference type="Proteomes" id="UP000193689">
    <property type="component" value="Unassembled WGS sequence"/>
</dbReference>
<name>A0A1Y2DEN9_9PEZI</name>
<dbReference type="InParanoid" id="A0A1Y2DEN9"/>
<protein>
    <submittedName>
        <fullName evidence="1">Uncharacterized protein</fullName>
    </submittedName>
</protein>
<comment type="caution">
    <text evidence="1">The sequence shown here is derived from an EMBL/GenBank/DDBJ whole genome shotgun (WGS) entry which is preliminary data.</text>
</comment>
<organism evidence="1 2">
    <name type="scientific">Pseudomassariella vexata</name>
    <dbReference type="NCBI Taxonomy" id="1141098"/>
    <lineage>
        <taxon>Eukaryota</taxon>
        <taxon>Fungi</taxon>
        <taxon>Dikarya</taxon>
        <taxon>Ascomycota</taxon>
        <taxon>Pezizomycotina</taxon>
        <taxon>Sordariomycetes</taxon>
        <taxon>Xylariomycetidae</taxon>
        <taxon>Amphisphaeriales</taxon>
        <taxon>Pseudomassariaceae</taxon>
        <taxon>Pseudomassariella</taxon>
    </lineage>
</organism>
<proteinExistence type="predicted"/>
<sequence>MAITSGMVQMHAAPGFSSYVASKIAVLKVFDQLVNENPDLTTIHSHFGVTGASMLTKILSVGFQLPYFSSSFAVCRLCRWGC</sequence>
<dbReference type="GeneID" id="63777515"/>
<keyword evidence="2" id="KW-1185">Reference proteome</keyword>
<accession>A0A1Y2DEN9</accession>
<evidence type="ECO:0000313" key="1">
    <source>
        <dbReference type="EMBL" id="ORY57596.1"/>
    </source>
</evidence>
<dbReference type="RefSeq" id="XP_040710846.1">
    <property type="nucleotide sequence ID" value="XM_040861303.1"/>
</dbReference>
<evidence type="ECO:0000313" key="2">
    <source>
        <dbReference type="Proteomes" id="UP000193689"/>
    </source>
</evidence>
<gene>
    <name evidence="1" type="ORF">BCR38DRAFT_449656</name>
</gene>
<reference evidence="1 2" key="1">
    <citation type="submission" date="2016-07" db="EMBL/GenBank/DDBJ databases">
        <title>Pervasive Adenine N6-methylation of Active Genes in Fungi.</title>
        <authorList>
            <consortium name="DOE Joint Genome Institute"/>
            <person name="Mondo S.J."/>
            <person name="Dannebaum R.O."/>
            <person name="Kuo R.C."/>
            <person name="Labutti K."/>
            <person name="Haridas S."/>
            <person name="Kuo A."/>
            <person name="Salamov A."/>
            <person name="Ahrendt S.R."/>
            <person name="Lipzen A."/>
            <person name="Sullivan W."/>
            <person name="Andreopoulos W.B."/>
            <person name="Clum A."/>
            <person name="Lindquist E."/>
            <person name="Daum C."/>
            <person name="Ramamoorthy G.K."/>
            <person name="Gryganskyi A."/>
            <person name="Culley D."/>
            <person name="Magnuson J.K."/>
            <person name="James T.Y."/>
            <person name="O'Malley M.A."/>
            <person name="Stajich J.E."/>
            <person name="Spatafora J.W."/>
            <person name="Visel A."/>
            <person name="Grigoriev I.V."/>
        </authorList>
    </citation>
    <scope>NUCLEOTIDE SEQUENCE [LARGE SCALE GENOMIC DNA]</scope>
    <source>
        <strain evidence="1 2">CBS 129021</strain>
    </source>
</reference>